<evidence type="ECO:0000313" key="8">
    <source>
        <dbReference type="Proteomes" id="UP000651208"/>
    </source>
</evidence>
<comment type="caution">
    <text evidence="7">The sequence shown here is derived from an EMBL/GenBank/DDBJ whole genome shotgun (WGS) entry which is preliminary data.</text>
</comment>
<feature type="region of interest" description="Disordered" evidence="5">
    <location>
        <begin position="39"/>
        <end position="65"/>
    </location>
</feature>
<reference evidence="7 8" key="1">
    <citation type="submission" date="2020-06" db="EMBL/GenBank/DDBJ databases">
        <title>Frischella cerana isolated from Apis cerana gut homogenate.</title>
        <authorList>
            <person name="Wolter L.A."/>
            <person name="Suenami S."/>
            <person name="Miyazaki R."/>
        </authorList>
    </citation>
    <scope>NUCLEOTIDE SEQUENCE [LARGE SCALE GENOMIC DNA]</scope>
    <source>
        <strain evidence="7 8">Ac13</strain>
    </source>
</reference>
<dbReference type="EMBL" id="JABURY010000006">
    <property type="protein sequence ID" value="MBC9130317.1"/>
    <property type="molecule type" value="Genomic_DNA"/>
</dbReference>
<evidence type="ECO:0000256" key="3">
    <source>
        <dbReference type="ARBA" id="ARBA00022989"/>
    </source>
</evidence>
<keyword evidence="2 6" id="KW-0812">Transmembrane</keyword>
<name>A0ABR7QVS6_9GAMM</name>
<proteinExistence type="predicted"/>
<sequence length="65" mass="7797">MEWLENYWWLILIFLAGIFINTIKDLQKTSFKDYLKNKNIKPIPYDDDSPTEKTSSNKKLDDNNQ</sequence>
<evidence type="ECO:0000256" key="5">
    <source>
        <dbReference type="SAM" id="MobiDB-lite"/>
    </source>
</evidence>
<keyword evidence="1" id="KW-1003">Cell membrane</keyword>
<evidence type="ECO:0000256" key="2">
    <source>
        <dbReference type="ARBA" id="ARBA00022692"/>
    </source>
</evidence>
<keyword evidence="4 6" id="KW-0472">Membrane</keyword>
<keyword evidence="8" id="KW-1185">Reference proteome</keyword>
<evidence type="ECO:0000313" key="7">
    <source>
        <dbReference type="EMBL" id="MBC9130317.1"/>
    </source>
</evidence>
<gene>
    <name evidence="7" type="ORF">FcAc13_03225</name>
</gene>
<dbReference type="RefSeq" id="WP_187754748.1">
    <property type="nucleotide sequence ID" value="NZ_JABURY010000006.1"/>
</dbReference>
<dbReference type="InterPro" id="IPR020910">
    <property type="entry name" value="UPF0370"/>
</dbReference>
<dbReference type="Pfam" id="PF13980">
    <property type="entry name" value="UPF0370"/>
    <property type="match status" value="1"/>
</dbReference>
<keyword evidence="3 6" id="KW-1133">Transmembrane helix</keyword>
<evidence type="ECO:0000256" key="1">
    <source>
        <dbReference type="ARBA" id="ARBA00022475"/>
    </source>
</evidence>
<feature type="transmembrane region" description="Helical" evidence="6">
    <location>
        <begin position="6"/>
        <end position="23"/>
    </location>
</feature>
<organism evidence="7 8">
    <name type="scientific">Frischella japonica</name>
    <dbReference type="NCBI Taxonomy" id="2741544"/>
    <lineage>
        <taxon>Bacteria</taxon>
        <taxon>Pseudomonadati</taxon>
        <taxon>Pseudomonadota</taxon>
        <taxon>Gammaproteobacteria</taxon>
        <taxon>Orbales</taxon>
        <taxon>Orbaceae</taxon>
        <taxon>Frischella</taxon>
    </lineage>
</organism>
<accession>A0ABR7QVS6</accession>
<evidence type="ECO:0000256" key="4">
    <source>
        <dbReference type="ARBA" id="ARBA00023136"/>
    </source>
</evidence>
<dbReference type="Proteomes" id="UP000651208">
    <property type="component" value="Unassembled WGS sequence"/>
</dbReference>
<evidence type="ECO:0000256" key="6">
    <source>
        <dbReference type="SAM" id="Phobius"/>
    </source>
</evidence>
<protein>
    <submittedName>
        <fullName evidence="7">YpfN family protein</fullName>
    </submittedName>
</protein>